<organism evidence="1 2">
    <name type="scientific">Acropora cervicornis</name>
    <name type="common">Staghorn coral</name>
    <dbReference type="NCBI Taxonomy" id="6130"/>
    <lineage>
        <taxon>Eukaryota</taxon>
        <taxon>Metazoa</taxon>
        <taxon>Cnidaria</taxon>
        <taxon>Anthozoa</taxon>
        <taxon>Hexacorallia</taxon>
        <taxon>Scleractinia</taxon>
        <taxon>Astrocoeniina</taxon>
        <taxon>Acroporidae</taxon>
        <taxon>Acropora</taxon>
    </lineage>
</organism>
<dbReference type="EMBL" id="JARQWQ010000232">
    <property type="protein sequence ID" value="KAK2546980.1"/>
    <property type="molecule type" value="Genomic_DNA"/>
</dbReference>
<accession>A0AAD9URD3</accession>
<name>A0AAD9URD3_ACRCE</name>
<evidence type="ECO:0000313" key="2">
    <source>
        <dbReference type="Proteomes" id="UP001249851"/>
    </source>
</evidence>
<reference evidence="1" key="2">
    <citation type="journal article" date="2023" name="Science">
        <title>Genomic signatures of disease resistance in endangered staghorn corals.</title>
        <authorList>
            <person name="Vollmer S.V."/>
            <person name="Selwyn J.D."/>
            <person name="Despard B.A."/>
            <person name="Roesel C.L."/>
        </authorList>
    </citation>
    <scope>NUCLEOTIDE SEQUENCE</scope>
    <source>
        <strain evidence="1">K2</strain>
    </source>
</reference>
<comment type="caution">
    <text evidence="1">The sequence shown here is derived from an EMBL/GenBank/DDBJ whole genome shotgun (WGS) entry which is preliminary data.</text>
</comment>
<dbReference type="Proteomes" id="UP001249851">
    <property type="component" value="Unassembled WGS sequence"/>
</dbReference>
<reference evidence="1" key="1">
    <citation type="journal article" date="2023" name="G3 (Bethesda)">
        <title>Whole genome assembly and annotation of the endangered Caribbean coral Acropora cervicornis.</title>
        <authorList>
            <person name="Selwyn J.D."/>
            <person name="Vollmer S.V."/>
        </authorList>
    </citation>
    <scope>NUCLEOTIDE SEQUENCE</scope>
    <source>
        <strain evidence="1">K2</strain>
    </source>
</reference>
<dbReference type="AlphaFoldDB" id="A0AAD9URD3"/>
<gene>
    <name evidence="1" type="ORF">P5673_033270</name>
</gene>
<sequence>MALYRDNPLAPQVRAFNKARSEVTVSVEWIFRDIGGRFKFIDYKNMYQTWNGYKEKIELKFLPA</sequence>
<keyword evidence="2" id="KW-1185">Reference proteome</keyword>
<proteinExistence type="predicted"/>
<feature type="non-terminal residue" evidence="1">
    <location>
        <position position="64"/>
    </location>
</feature>
<protein>
    <submittedName>
        <fullName evidence="1">Uncharacterized protein</fullName>
    </submittedName>
</protein>
<evidence type="ECO:0000313" key="1">
    <source>
        <dbReference type="EMBL" id="KAK2546980.1"/>
    </source>
</evidence>